<accession>A0A8T3C9R4</accession>
<sequence length="131" mass="15575">MLDYIVSSFNLVQRNIRHRSKNQIIVVILYCSKLSIQEFQIILPLRHSLHFRPNKKSYIQINLFELEIKRSIKSRYPIEQGIHYVDFSSCQEMRTKNGRSPRFVSNYGLKTLKLGVESKYRISIIMIAKNR</sequence>
<dbReference type="Proteomes" id="UP000829196">
    <property type="component" value="Unassembled WGS sequence"/>
</dbReference>
<name>A0A8T3C9R4_DENNO</name>
<dbReference type="AlphaFoldDB" id="A0A8T3C9R4"/>
<reference evidence="1" key="1">
    <citation type="journal article" date="2022" name="Front. Genet.">
        <title>Chromosome-Scale Assembly of the Dendrobium nobile Genome Provides Insights Into the Molecular Mechanism of the Biosynthesis of the Medicinal Active Ingredient of Dendrobium.</title>
        <authorList>
            <person name="Xu Q."/>
            <person name="Niu S.-C."/>
            <person name="Li K.-L."/>
            <person name="Zheng P.-J."/>
            <person name="Zhang X.-J."/>
            <person name="Jia Y."/>
            <person name="Liu Y."/>
            <person name="Niu Y.-X."/>
            <person name="Yu L.-H."/>
            <person name="Chen D.-F."/>
            <person name="Zhang G.-Q."/>
        </authorList>
    </citation>
    <scope>NUCLEOTIDE SEQUENCE</scope>
    <source>
        <tissue evidence="1">Leaf</tissue>
    </source>
</reference>
<organism evidence="1 2">
    <name type="scientific">Dendrobium nobile</name>
    <name type="common">Orchid</name>
    <dbReference type="NCBI Taxonomy" id="94219"/>
    <lineage>
        <taxon>Eukaryota</taxon>
        <taxon>Viridiplantae</taxon>
        <taxon>Streptophyta</taxon>
        <taxon>Embryophyta</taxon>
        <taxon>Tracheophyta</taxon>
        <taxon>Spermatophyta</taxon>
        <taxon>Magnoliopsida</taxon>
        <taxon>Liliopsida</taxon>
        <taxon>Asparagales</taxon>
        <taxon>Orchidaceae</taxon>
        <taxon>Epidendroideae</taxon>
        <taxon>Malaxideae</taxon>
        <taxon>Dendrobiinae</taxon>
        <taxon>Dendrobium</taxon>
    </lineage>
</organism>
<dbReference type="EMBL" id="JAGYWB010000003">
    <property type="protein sequence ID" value="KAI0527703.1"/>
    <property type="molecule type" value="Genomic_DNA"/>
</dbReference>
<gene>
    <name evidence="1" type="ORF">KFK09_003308</name>
</gene>
<protein>
    <submittedName>
        <fullName evidence="1">Uncharacterized protein</fullName>
    </submittedName>
</protein>
<comment type="caution">
    <text evidence="1">The sequence shown here is derived from an EMBL/GenBank/DDBJ whole genome shotgun (WGS) entry which is preliminary data.</text>
</comment>
<evidence type="ECO:0000313" key="1">
    <source>
        <dbReference type="EMBL" id="KAI0527703.1"/>
    </source>
</evidence>
<keyword evidence="2" id="KW-1185">Reference proteome</keyword>
<proteinExistence type="predicted"/>
<evidence type="ECO:0000313" key="2">
    <source>
        <dbReference type="Proteomes" id="UP000829196"/>
    </source>
</evidence>